<dbReference type="AlphaFoldDB" id="A0A8H7HQ20"/>
<feature type="compositionally biased region" description="Low complexity" evidence="2">
    <location>
        <begin position="522"/>
        <end position="541"/>
    </location>
</feature>
<dbReference type="Pfam" id="PF01652">
    <property type="entry name" value="IF4E"/>
    <property type="match status" value="1"/>
</dbReference>
<keyword evidence="1" id="KW-0694">RNA-binding</keyword>
<feature type="non-terminal residue" evidence="3">
    <location>
        <position position="541"/>
    </location>
</feature>
<accession>A0A8H7HQ20</accession>
<evidence type="ECO:0000313" key="3">
    <source>
        <dbReference type="EMBL" id="KAF8700037.1"/>
    </source>
</evidence>
<name>A0A8H7HQ20_9AGAM</name>
<dbReference type="GO" id="GO:0003743">
    <property type="term" value="F:translation initiation factor activity"/>
    <property type="evidence" value="ECO:0007669"/>
    <property type="project" value="UniProtKB-KW"/>
</dbReference>
<dbReference type="InterPro" id="IPR001040">
    <property type="entry name" value="TIF_eIF_4E"/>
</dbReference>
<evidence type="ECO:0000313" key="4">
    <source>
        <dbReference type="Proteomes" id="UP000602905"/>
    </source>
</evidence>
<organism evidence="3 4">
    <name type="scientific">Rhizoctonia solani</name>
    <dbReference type="NCBI Taxonomy" id="456999"/>
    <lineage>
        <taxon>Eukaryota</taxon>
        <taxon>Fungi</taxon>
        <taxon>Dikarya</taxon>
        <taxon>Basidiomycota</taxon>
        <taxon>Agaricomycotina</taxon>
        <taxon>Agaricomycetes</taxon>
        <taxon>Cantharellales</taxon>
        <taxon>Ceratobasidiaceae</taxon>
        <taxon>Rhizoctonia</taxon>
    </lineage>
</organism>
<reference evidence="3" key="1">
    <citation type="submission" date="2020-09" db="EMBL/GenBank/DDBJ databases">
        <title>Comparative genome analyses of four rice-infecting Rhizoctonia solani isolates reveal extensive enrichment of homogalacturonan modification genes.</title>
        <authorList>
            <person name="Lee D.-Y."/>
            <person name="Jeon J."/>
            <person name="Kim K.-T."/>
            <person name="Cheong K."/>
            <person name="Song H."/>
            <person name="Choi G."/>
            <person name="Ko J."/>
            <person name="Opiyo S.O."/>
            <person name="Zuo S."/>
            <person name="Madhav S."/>
            <person name="Lee Y.-H."/>
            <person name="Wang G.-L."/>
        </authorList>
    </citation>
    <scope>NUCLEOTIDE SEQUENCE</scope>
    <source>
        <strain evidence="3">AG1-IA WGL</strain>
    </source>
</reference>
<feature type="region of interest" description="Disordered" evidence="2">
    <location>
        <begin position="502"/>
        <end position="541"/>
    </location>
</feature>
<comment type="caution">
    <text evidence="3">The sequence shown here is derived from an EMBL/GenBank/DDBJ whole genome shotgun (WGS) entry which is preliminary data.</text>
</comment>
<proteinExistence type="inferred from homology"/>
<feature type="compositionally biased region" description="Gly residues" evidence="2">
    <location>
        <begin position="74"/>
        <end position="83"/>
    </location>
</feature>
<protein>
    <submittedName>
        <fullName evidence="3">Eukaryotic initiation factor 4E</fullName>
    </submittedName>
</protein>
<dbReference type="OrthoDB" id="590761at2759"/>
<feature type="region of interest" description="Disordered" evidence="2">
    <location>
        <begin position="195"/>
        <end position="217"/>
    </location>
</feature>
<dbReference type="PANTHER" id="PTHR11960">
    <property type="entry name" value="EUKARYOTIC TRANSLATION INITIATION FACTOR 4E RELATED"/>
    <property type="match status" value="1"/>
</dbReference>
<dbReference type="Gene3D" id="3.30.760.10">
    <property type="entry name" value="RNA Cap, Translation Initiation Factor Eif4e"/>
    <property type="match status" value="1"/>
</dbReference>
<gene>
    <name evidence="3" type="ORF">RHS03_06761</name>
</gene>
<feature type="region of interest" description="Disordered" evidence="2">
    <location>
        <begin position="460"/>
        <end position="479"/>
    </location>
</feature>
<dbReference type="GO" id="GO:0000340">
    <property type="term" value="F:RNA 7-methylguanosine cap binding"/>
    <property type="evidence" value="ECO:0007669"/>
    <property type="project" value="TreeGrafter"/>
</dbReference>
<dbReference type="SUPFAM" id="SSF55418">
    <property type="entry name" value="eIF4e-like"/>
    <property type="match status" value="1"/>
</dbReference>
<dbReference type="InterPro" id="IPR023398">
    <property type="entry name" value="TIF_eIF4e-like"/>
</dbReference>
<comment type="similarity">
    <text evidence="1">Belongs to the eukaryotic initiation factor 4E family.</text>
</comment>
<dbReference type="PANTHER" id="PTHR11960:SF73">
    <property type="entry name" value="TRANSLATION INITIATION FACTOR 4E, PUTATIVE-RELATED"/>
    <property type="match status" value="1"/>
</dbReference>
<dbReference type="Proteomes" id="UP000602905">
    <property type="component" value="Unassembled WGS sequence"/>
</dbReference>
<dbReference type="EMBL" id="JACYCD010000236">
    <property type="protein sequence ID" value="KAF8700037.1"/>
    <property type="molecule type" value="Genomic_DNA"/>
</dbReference>
<evidence type="ECO:0000256" key="2">
    <source>
        <dbReference type="SAM" id="MobiDB-lite"/>
    </source>
</evidence>
<dbReference type="GO" id="GO:0016281">
    <property type="term" value="C:eukaryotic translation initiation factor 4F complex"/>
    <property type="evidence" value="ECO:0007669"/>
    <property type="project" value="TreeGrafter"/>
</dbReference>
<feature type="compositionally biased region" description="Polar residues" evidence="2">
    <location>
        <begin position="47"/>
        <end position="57"/>
    </location>
</feature>
<evidence type="ECO:0000256" key="1">
    <source>
        <dbReference type="RuleBase" id="RU004374"/>
    </source>
</evidence>
<keyword evidence="1 3" id="KW-0396">Initiation factor</keyword>
<feature type="compositionally biased region" description="Polar residues" evidence="2">
    <location>
        <begin position="1"/>
        <end position="10"/>
    </location>
</feature>
<keyword evidence="1" id="KW-0648">Protein biosynthesis</keyword>
<feature type="compositionally biased region" description="Basic and acidic residues" evidence="2">
    <location>
        <begin position="140"/>
        <end position="149"/>
    </location>
</feature>
<sequence>MTDTQQQQNPALPGEEKEKRVGSGAGTGRASGRLPGLEDLAARMNITPPTNTTSASSRPRLATSLLRTNSGTGTTVGGGGSGTGPPSASSDKPTESQIPLPAVSISVSDPNGEEVKPSKPMPRGYKNVPSLDAIAGRLKAQKEKEKEQQEPSGKSGDESGSGAVELEQGEIEEGKSEVDTSVLHPLRHKWTFYFDSKPPPPRTTGESPVPYTPSNTETGEYEAGLKVVGKFRTVEDFCRLFNWLKPPSKLERSSNYHMFKEDIKPMWEDPANANGGKWVITMRNNPVLLDRCWSWLAMGLVGQELDDREDMICGAVVSLRSRIDRIQLWIRQKDDVERVNAIGKKLVKLLDLDREPGIQLEFQVCGGGAVLDDLEGRDGVLVWWRFTRLDAVIPFAHLLCALFLSYPYHHYRHTFLFWLSYAFGIVSDQNALFTFLAVIVTRLFNSDERAPASKYISIMPPQPSFRRGPDTPGSEQGPSYFGRGGGAFGAFGRGGGAFGGAGRGKGDWGAPKSAVEGSAPFGANAGAGHARSSSASGTGDK</sequence>
<feature type="region of interest" description="Disordered" evidence="2">
    <location>
        <begin position="1"/>
        <end position="180"/>
    </location>
</feature>